<feature type="region of interest" description="Disordered" evidence="1">
    <location>
        <begin position="132"/>
        <end position="157"/>
    </location>
</feature>
<dbReference type="Proteomes" id="UP000609530">
    <property type="component" value="Unassembled WGS sequence"/>
</dbReference>
<proteinExistence type="predicted"/>
<evidence type="ECO:0000313" key="3">
    <source>
        <dbReference type="Proteomes" id="UP000609530"/>
    </source>
</evidence>
<organism evidence="2 3">
    <name type="scientific">Pseudomonas oryzicola</name>
    <dbReference type="NCBI Taxonomy" id="485876"/>
    <lineage>
        <taxon>Bacteria</taxon>
        <taxon>Pseudomonadati</taxon>
        <taxon>Pseudomonadota</taxon>
        <taxon>Gammaproteobacteria</taxon>
        <taxon>Pseudomonadales</taxon>
        <taxon>Pseudomonadaceae</taxon>
        <taxon>Pseudomonas</taxon>
    </lineage>
</organism>
<sequence>MNIDPAYFQALRQKLICGQITAVTFDTQAFDRNGRTFRGGLIGHLSQLKNSNIKLVITELVRDEAEKHMLDMHRAKSKKVDDAFALVSQYLSVELRDELCEELDERPNPEQIIFHEFNDFYLATDALQPELHAPDRSTHPTASSPSQFPLLRHHSSL</sequence>
<comment type="caution">
    <text evidence="2">The sequence shown here is derived from an EMBL/GenBank/DDBJ whole genome shotgun (WGS) entry which is preliminary data.</text>
</comment>
<protein>
    <recommendedName>
        <fullName evidence="4">DUF4935 domain-containing protein</fullName>
    </recommendedName>
</protein>
<dbReference type="EMBL" id="JABWRZ020000001">
    <property type="protein sequence ID" value="MBV4489781.1"/>
    <property type="molecule type" value="Genomic_DNA"/>
</dbReference>
<reference evidence="2 3" key="1">
    <citation type="journal article" date="2020" name="Microorganisms">
        <title>Reliable Identification of Environmental Pseudomonas Isolates Using the rpoD Gene.</title>
        <authorList>
            <consortium name="The Broad Institute Genome Sequencing Platform"/>
            <person name="Girard L."/>
            <person name="Lood C."/>
            <person name="Rokni-Zadeh H."/>
            <person name="van Noort V."/>
            <person name="Lavigne R."/>
            <person name="De Mot R."/>
        </authorList>
    </citation>
    <scope>NUCLEOTIDE SEQUENCE [LARGE SCALE GENOMIC DNA]</scope>
    <source>
        <strain evidence="2 3">RD9SR1</strain>
    </source>
</reference>
<name>A0ABS6Q6H1_9PSED</name>
<evidence type="ECO:0008006" key="4">
    <source>
        <dbReference type="Google" id="ProtNLM"/>
    </source>
</evidence>
<evidence type="ECO:0000256" key="1">
    <source>
        <dbReference type="SAM" id="MobiDB-lite"/>
    </source>
</evidence>
<accession>A0ABS6Q6H1</accession>
<dbReference type="RefSeq" id="WP_186672828.1">
    <property type="nucleotide sequence ID" value="NZ_JABWRZ020000001.1"/>
</dbReference>
<evidence type="ECO:0000313" key="2">
    <source>
        <dbReference type="EMBL" id="MBV4489781.1"/>
    </source>
</evidence>
<gene>
    <name evidence="2" type="ORF">HU760_004100</name>
</gene>
<keyword evidence="3" id="KW-1185">Reference proteome</keyword>